<comment type="similarity">
    <text evidence="1">Belongs to the type-B carboxylesterase/lipase family.</text>
</comment>
<name>A0AAJ6QQM2_9ACAR</name>
<dbReference type="GO" id="GO:0006581">
    <property type="term" value="P:acetylcholine catabolic process"/>
    <property type="evidence" value="ECO:0007669"/>
    <property type="project" value="TreeGrafter"/>
</dbReference>
<protein>
    <submittedName>
        <fullName evidence="8">Acetylcholinesterase-like</fullName>
    </submittedName>
</protein>
<dbReference type="Proteomes" id="UP000694867">
    <property type="component" value="Unplaced"/>
</dbReference>
<dbReference type="PANTHER" id="PTHR43918">
    <property type="entry name" value="ACETYLCHOLINESTERASE"/>
    <property type="match status" value="1"/>
</dbReference>
<sequence>MMRFGLLCYFFVAVTCNPEVTTSRGTIVGVYTRILDVDMESFLSIPYVEPPVGLLRYEKPQEYGLFPELKLNGTAYPPACPQIVGSLAQASNISQSEDCLYLNIFRRRGTNLNDQKAVLVIFHGGLFLQPGGFSHGTSADPHQNPEALVAAGDVILVTFNYRLGVLGFADLKEFAPANLGLHDQRAALAWVKENIGEFGGNANDVTVMGTGAGSMSIVAHIMSFVDNRDFFHTAILDGGVLSSNALLEDTTSSFRRISKIAYDLGCPLNSRDMIECLQDSDLEDLISLSEEYMPANGLAAFVPTADGFIIPTRPDAFIDDNNVLLKKVRLMIGFAEDEGTLFTNYTKSTFNFTEDKTEDEITNYCLKLSDAYNYPLDVRDRLTKDTVKEIYAARHEKWPRRAVVTFQGDGVVKCPTNNFIKQLCRRTSEVFVYHFERKFSKNYLPEMEDLGVFHTSPFQHFVGSLFLYVKPGDMAPEDRRFMLDTMKMITDFVADQESNPRFRDLEWPSFAETGKVLVIRDEPRLRGGLLRRSICDEVFTPPYKTGKVWMKIN</sequence>
<feature type="domain" description="Carboxylesterase type B" evidence="6">
    <location>
        <begin position="18"/>
        <end position="524"/>
    </location>
</feature>
<keyword evidence="3" id="KW-0378">Hydrolase</keyword>
<dbReference type="InterPro" id="IPR002018">
    <property type="entry name" value="CarbesteraseB"/>
</dbReference>
<reference evidence="8" key="1">
    <citation type="submission" date="2025-08" db="UniProtKB">
        <authorList>
            <consortium name="RefSeq"/>
        </authorList>
    </citation>
    <scope>IDENTIFICATION</scope>
</reference>
<feature type="signal peptide" evidence="5">
    <location>
        <begin position="1"/>
        <end position="16"/>
    </location>
</feature>
<keyword evidence="4" id="KW-0325">Glycoprotein</keyword>
<dbReference type="GO" id="GO:0003990">
    <property type="term" value="F:acetylcholinesterase activity"/>
    <property type="evidence" value="ECO:0007669"/>
    <property type="project" value="TreeGrafter"/>
</dbReference>
<evidence type="ECO:0000256" key="1">
    <source>
        <dbReference type="ARBA" id="ARBA00005964"/>
    </source>
</evidence>
<gene>
    <name evidence="8" type="primary">LOC100908826</name>
</gene>
<accession>A0AAJ6QQM2</accession>
<keyword evidence="2" id="KW-0719">Serine esterase</keyword>
<feature type="chain" id="PRO_5042494000" evidence="5">
    <location>
        <begin position="17"/>
        <end position="553"/>
    </location>
</feature>
<dbReference type="KEGG" id="goe:100908826"/>
<organism evidence="7 8">
    <name type="scientific">Galendromus occidentalis</name>
    <name type="common">western predatory mite</name>
    <dbReference type="NCBI Taxonomy" id="34638"/>
    <lineage>
        <taxon>Eukaryota</taxon>
        <taxon>Metazoa</taxon>
        <taxon>Ecdysozoa</taxon>
        <taxon>Arthropoda</taxon>
        <taxon>Chelicerata</taxon>
        <taxon>Arachnida</taxon>
        <taxon>Acari</taxon>
        <taxon>Parasitiformes</taxon>
        <taxon>Mesostigmata</taxon>
        <taxon>Gamasina</taxon>
        <taxon>Phytoseioidea</taxon>
        <taxon>Phytoseiidae</taxon>
        <taxon>Typhlodrominae</taxon>
        <taxon>Galendromus</taxon>
    </lineage>
</organism>
<dbReference type="RefSeq" id="XP_003740650.1">
    <property type="nucleotide sequence ID" value="XM_003740602.2"/>
</dbReference>
<evidence type="ECO:0000256" key="3">
    <source>
        <dbReference type="ARBA" id="ARBA00022801"/>
    </source>
</evidence>
<dbReference type="Gene3D" id="3.40.50.1820">
    <property type="entry name" value="alpha/beta hydrolase"/>
    <property type="match status" value="1"/>
</dbReference>
<dbReference type="GO" id="GO:0019695">
    <property type="term" value="P:choline metabolic process"/>
    <property type="evidence" value="ECO:0007669"/>
    <property type="project" value="TreeGrafter"/>
</dbReference>
<evidence type="ECO:0000259" key="6">
    <source>
        <dbReference type="Pfam" id="PF00135"/>
    </source>
</evidence>
<dbReference type="Pfam" id="PF00135">
    <property type="entry name" value="COesterase"/>
    <property type="match status" value="1"/>
</dbReference>
<dbReference type="AlphaFoldDB" id="A0AAJ6QQM2"/>
<evidence type="ECO:0000313" key="8">
    <source>
        <dbReference type="RefSeq" id="XP_003740650.1"/>
    </source>
</evidence>
<proteinExistence type="inferred from homology"/>
<evidence type="ECO:0000256" key="5">
    <source>
        <dbReference type="SAM" id="SignalP"/>
    </source>
</evidence>
<evidence type="ECO:0000256" key="4">
    <source>
        <dbReference type="ARBA" id="ARBA00023180"/>
    </source>
</evidence>
<dbReference type="SUPFAM" id="SSF53474">
    <property type="entry name" value="alpha/beta-Hydrolases"/>
    <property type="match status" value="1"/>
</dbReference>
<dbReference type="InterPro" id="IPR050654">
    <property type="entry name" value="AChE-related_enzymes"/>
</dbReference>
<dbReference type="InterPro" id="IPR029058">
    <property type="entry name" value="AB_hydrolase_fold"/>
</dbReference>
<keyword evidence="7" id="KW-1185">Reference proteome</keyword>
<dbReference type="PANTHER" id="PTHR43918:SF4">
    <property type="entry name" value="CARBOXYLIC ESTER HYDROLASE"/>
    <property type="match status" value="1"/>
</dbReference>
<keyword evidence="5" id="KW-0732">Signal</keyword>
<dbReference type="GO" id="GO:0005886">
    <property type="term" value="C:plasma membrane"/>
    <property type="evidence" value="ECO:0007669"/>
    <property type="project" value="TreeGrafter"/>
</dbReference>
<dbReference type="PROSITE" id="PS00941">
    <property type="entry name" value="CARBOXYLESTERASE_B_2"/>
    <property type="match status" value="1"/>
</dbReference>
<dbReference type="GeneID" id="100908826"/>
<evidence type="ECO:0000313" key="7">
    <source>
        <dbReference type="Proteomes" id="UP000694867"/>
    </source>
</evidence>
<evidence type="ECO:0000256" key="2">
    <source>
        <dbReference type="ARBA" id="ARBA00022487"/>
    </source>
</evidence>
<dbReference type="GO" id="GO:0005615">
    <property type="term" value="C:extracellular space"/>
    <property type="evidence" value="ECO:0007669"/>
    <property type="project" value="TreeGrafter"/>
</dbReference>
<dbReference type="InterPro" id="IPR019819">
    <property type="entry name" value="Carboxylesterase_B_CS"/>
</dbReference>